<proteinExistence type="inferred from homology"/>
<keyword evidence="5" id="KW-0472">Membrane</keyword>
<dbReference type="PANTHER" id="PTHR31220">
    <property type="entry name" value="HYCCIN RELATED"/>
    <property type="match status" value="1"/>
</dbReference>
<comment type="similarity">
    <text evidence="6">Belongs to the Hyccin family.</text>
</comment>
<keyword evidence="4" id="KW-0963">Cytoplasm</keyword>
<feature type="region of interest" description="Disordered" evidence="7">
    <location>
        <begin position="416"/>
        <end position="469"/>
    </location>
</feature>
<evidence type="ECO:0000256" key="7">
    <source>
        <dbReference type="SAM" id="MobiDB-lite"/>
    </source>
</evidence>
<dbReference type="GO" id="GO:0005829">
    <property type="term" value="C:cytosol"/>
    <property type="evidence" value="ECO:0007669"/>
    <property type="project" value="UniProtKB-SubCell"/>
</dbReference>
<organism evidence="8 9">
    <name type="scientific">Trichobilharzia regenti</name>
    <name type="common">Nasal bird schistosome</name>
    <dbReference type="NCBI Taxonomy" id="157069"/>
    <lineage>
        <taxon>Eukaryota</taxon>
        <taxon>Metazoa</taxon>
        <taxon>Spiralia</taxon>
        <taxon>Lophotrochozoa</taxon>
        <taxon>Platyhelminthes</taxon>
        <taxon>Trematoda</taxon>
        <taxon>Digenea</taxon>
        <taxon>Strigeidida</taxon>
        <taxon>Schistosomatoidea</taxon>
        <taxon>Schistosomatidae</taxon>
        <taxon>Trichobilharzia</taxon>
    </lineage>
</organism>
<feature type="compositionally biased region" description="Polar residues" evidence="7">
    <location>
        <begin position="444"/>
        <end position="460"/>
    </location>
</feature>
<evidence type="ECO:0000256" key="4">
    <source>
        <dbReference type="ARBA" id="ARBA00022490"/>
    </source>
</evidence>
<dbReference type="WBParaSite" id="TREG1_86330.1">
    <property type="protein sequence ID" value="TREG1_86330.1"/>
    <property type="gene ID" value="TREG1_86330"/>
</dbReference>
<dbReference type="PANTHER" id="PTHR31220:SF1">
    <property type="entry name" value="GH21176P"/>
    <property type="match status" value="1"/>
</dbReference>
<dbReference type="GO" id="GO:0046854">
    <property type="term" value="P:phosphatidylinositol phosphate biosynthetic process"/>
    <property type="evidence" value="ECO:0007669"/>
    <property type="project" value="TreeGrafter"/>
</dbReference>
<keyword evidence="3" id="KW-1003">Cell membrane</keyword>
<comment type="subcellular location">
    <subcellularLocation>
        <location evidence="1">Cell membrane</location>
    </subcellularLocation>
    <subcellularLocation>
        <location evidence="2">Cytoplasm</location>
        <location evidence="2">Cytosol</location>
    </subcellularLocation>
</comment>
<evidence type="ECO:0000313" key="8">
    <source>
        <dbReference type="Proteomes" id="UP000050795"/>
    </source>
</evidence>
<feature type="compositionally biased region" description="Polar residues" evidence="7">
    <location>
        <begin position="174"/>
        <end position="193"/>
    </location>
</feature>
<dbReference type="Pfam" id="PF09790">
    <property type="entry name" value="Hyccin"/>
    <property type="match status" value="1"/>
</dbReference>
<dbReference type="InterPro" id="IPR018619">
    <property type="entry name" value="Hyccin"/>
</dbReference>
<name>A0AA85KBV2_TRIRE</name>
<evidence type="ECO:0000256" key="6">
    <source>
        <dbReference type="ARBA" id="ARBA00034482"/>
    </source>
</evidence>
<dbReference type="GO" id="GO:0005886">
    <property type="term" value="C:plasma membrane"/>
    <property type="evidence" value="ECO:0007669"/>
    <property type="project" value="UniProtKB-SubCell"/>
</dbReference>
<feature type="compositionally biased region" description="Basic and acidic residues" evidence="7">
    <location>
        <begin position="416"/>
        <end position="442"/>
    </location>
</feature>
<dbReference type="AlphaFoldDB" id="A0AA85KBV2"/>
<dbReference type="GO" id="GO:0072659">
    <property type="term" value="P:protein localization to plasma membrane"/>
    <property type="evidence" value="ECO:0007669"/>
    <property type="project" value="TreeGrafter"/>
</dbReference>
<reference evidence="8" key="1">
    <citation type="submission" date="2022-06" db="EMBL/GenBank/DDBJ databases">
        <authorList>
            <person name="Berger JAMES D."/>
            <person name="Berger JAMES D."/>
        </authorList>
    </citation>
    <scope>NUCLEOTIDE SEQUENCE [LARGE SCALE GENOMIC DNA]</scope>
</reference>
<protein>
    <submittedName>
        <fullName evidence="9">Uncharacterized protein</fullName>
    </submittedName>
</protein>
<evidence type="ECO:0000256" key="5">
    <source>
        <dbReference type="ARBA" id="ARBA00023136"/>
    </source>
</evidence>
<accession>A0AA85KBV2</accession>
<reference evidence="9" key="2">
    <citation type="submission" date="2023-11" db="UniProtKB">
        <authorList>
            <consortium name="WormBaseParasite"/>
        </authorList>
    </citation>
    <scope>IDENTIFICATION</scope>
</reference>
<evidence type="ECO:0000256" key="3">
    <source>
        <dbReference type="ARBA" id="ARBA00022475"/>
    </source>
</evidence>
<dbReference type="Proteomes" id="UP000050795">
    <property type="component" value="Unassembled WGS sequence"/>
</dbReference>
<evidence type="ECO:0000256" key="2">
    <source>
        <dbReference type="ARBA" id="ARBA00004514"/>
    </source>
</evidence>
<feature type="region of interest" description="Disordered" evidence="7">
    <location>
        <begin position="174"/>
        <end position="196"/>
    </location>
</feature>
<keyword evidence="8" id="KW-1185">Reference proteome</keyword>
<evidence type="ECO:0000313" key="9">
    <source>
        <dbReference type="WBParaSite" id="TREG1_86330.1"/>
    </source>
</evidence>
<sequence>MPLRIPQPIQLWFNSLHHRRKLKSQDSFILPDICDEKMIDNNPLLIGGLENLLLEMIPNSWKQPMMKDGAKQVAQWIFENLIMLYDDNDFCDVTERSHDHRNVLDDAKFVTIELLPTIIYVYFCLLVFTGPFESCTNKLSNSKSELKSGNKVFNIDKVHSLKQHEEEENCQVTKSQSSTMQSVNVNKSGTPKKSQLYPKFNYPSNGDLSPKLDHKIKFSNVHKILIHKAKNEYQHIQHQGRKQLNEQYTNDKIDLINIFEVYLHTIYRICQRNSKNNKNRLLLIEENLRDNFETTMLSNPSIYGDALSPKNTNNKPDSLFPSEYLPRSPNHHIESKILNGYEEIPGRKKKPNENALNSRNRMQVLTTLMKEYNAHSQLGQSMQSKLSLCKLACLFNPFRDAQTDKVVSPVHHHNLTEDEIHSDEMGSPKREANKVAETKDGSIPEQTISNQSSPAKSATFQDHKHHTDQDSYGILKNRAKIKANRITGLRTNFITEILFALYPVLFTQQSNVAYEAVKSIEVRATYELWTNVMLLVDSMKQDYERSKLPAPKSIKHYNQVVNEEEVEAGKTVFNEMSNDDNKLDSEQLCLASAYCGLWSGLLCKRSDMSQEETLQDLPEFEDLSGKRLHYVRLAQAKFKRPVVTNSNFRIVKLPDDITPETSTNTNSTRHNTMKDVNSSYGKINLENDWKGSLDDLVVSNESSASSLLFSREWFKKTLWKDRQPEKS</sequence>
<evidence type="ECO:0000256" key="1">
    <source>
        <dbReference type="ARBA" id="ARBA00004236"/>
    </source>
</evidence>